<dbReference type="InterPro" id="IPR004839">
    <property type="entry name" value="Aminotransferase_I/II_large"/>
</dbReference>
<dbReference type="OrthoDB" id="6500941at2759"/>
<evidence type="ECO:0000256" key="2">
    <source>
        <dbReference type="ARBA" id="ARBA00012751"/>
    </source>
</evidence>
<gene>
    <name evidence="8" type="ORF">B4U80_04325</name>
</gene>
<dbReference type="GO" id="GO:0005739">
    <property type="term" value="C:mitochondrion"/>
    <property type="evidence" value="ECO:0007669"/>
    <property type="project" value="TreeGrafter"/>
</dbReference>
<dbReference type="Gene3D" id="3.40.640.10">
    <property type="entry name" value="Type I PLP-dependent aspartate aminotransferase-like (Major domain)"/>
    <property type="match status" value="1"/>
</dbReference>
<evidence type="ECO:0000313" key="9">
    <source>
        <dbReference type="Proteomes" id="UP000288716"/>
    </source>
</evidence>
<dbReference type="GO" id="GO:0016212">
    <property type="term" value="F:kynurenine-oxoglutarate transaminase activity"/>
    <property type="evidence" value="ECO:0007669"/>
    <property type="project" value="UniProtKB-EC"/>
</dbReference>
<dbReference type="EMBL" id="NCKV01029778">
    <property type="protein sequence ID" value="RWS19130.1"/>
    <property type="molecule type" value="Genomic_DNA"/>
</dbReference>
<organism evidence="8 9">
    <name type="scientific">Leptotrombidium deliense</name>
    <dbReference type="NCBI Taxonomy" id="299467"/>
    <lineage>
        <taxon>Eukaryota</taxon>
        <taxon>Metazoa</taxon>
        <taxon>Ecdysozoa</taxon>
        <taxon>Arthropoda</taxon>
        <taxon>Chelicerata</taxon>
        <taxon>Arachnida</taxon>
        <taxon>Acari</taxon>
        <taxon>Acariformes</taxon>
        <taxon>Trombidiformes</taxon>
        <taxon>Prostigmata</taxon>
        <taxon>Anystina</taxon>
        <taxon>Parasitengona</taxon>
        <taxon>Trombiculoidea</taxon>
        <taxon>Trombiculidae</taxon>
        <taxon>Leptotrombidium</taxon>
    </lineage>
</organism>
<keyword evidence="4" id="KW-0808">Transferase</keyword>
<dbReference type="PANTHER" id="PTHR43807:SF20">
    <property type="entry name" value="FI04487P"/>
    <property type="match status" value="1"/>
</dbReference>
<dbReference type="Gene3D" id="3.90.1150.10">
    <property type="entry name" value="Aspartate Aminotransferase, domain 1"/>
    <property type="match status" value="1"/>
</dbReference>
<dbReference type="EC" id="2.6.1.7" evidence="2"/>
<dbReference type="InterPro" id="IPR015422">
    <property type="entry name" value="PyrdxlP-dep_Trfase_small"/>
</dbReference>
<evidence type="ECO:0000256" key="1">
    <source>
        <dbReference type="ARBA" id="ARBA00001933"/>
    </source>
</evidence>
<dbReference type="InterPro" id="IPR015421">
    <property type="entry name" value="PyrdxlP-dep_Trfase_major"/>
</dbReference>
<keyword evidence="3" id="KW-0032">Aminotransferase</keyword>
<evidence type="ECO:0000313" key="8">
    <source>
        <dbReference type="EMBL" id="RWS19130.1"/>
    </source>
</evidence>
<dbReference type="InterPro" id="IPR051326">
    <property type="entry name" value="Kynurenine-oxoglutarate_AT"/>
</dbReference>
<dbReference type="PANTHER" id="PTHR43807">
    <property type="entry name" value="FI04487P"/>
    <property type="match status" value="1"/>
</dbReference>
<dbReference type="CDD" id="cd00609">
    <property type="entry name" value="AAT_like"/>
    <property type="match status" value="1"/>
</dbReference>
<dbReference type="AlphaFoldDB" id="A0A443RV61"/>
<dbReference type="SUPFAM" id="SSF53383">
    <property type="entry name" value="PLP-dependent transferases"/>
    <property type="match status" value="1"/>
</dbReference>
<feature type="domain" description="Aminotransferase class I/classII large" evidence="7">
    <location>
        <begin position="38"/>
        <end position="185"/>
    </location>
</feature>
<dbReference type="GO" id="GO:0030170">
    <property type="term" value="F:pyridoxal phosphate binding"/>
    <property type="evidence" value="ECO:0007669"/>
    <property type="project" value="InterPro"/>
</dbReference>
<protein>
    <recommendedName>
        <fullName evidence="2">kynurenine--oxoglutarate transaminase</fullName>
        <ecNumber evidence="2">2.6.1.7</ecNumber>
    </recommendedName>
</protein>
<comment type="caution">
    <text evidence="8">The sequence shown here is derived from an EMBL/GenBank/DDBJ whole genome shotgun (WGS) entry which is preliminary data.</text>
</comment>
<dbReference type="InterPro" id="IPR015424">
    <property type="entry name" value="PyrdxlP-dep_Trfase"/>
</dbReference>
<accession>A0A443RV61</accession>
<feature type="non-terminal residue" evidence="8">
    <location>
        <position position="186"/>
    </location>
</feature>
<evidence type="ECO:0000259" key="7">
    <source>
        <dbReference type="Pfam" id="PF00155"/>
    </source>
</evidence>
<reference evidence="8 9" key="1">
    <citation type="journal article" date="2018" name="Gigascience">
        <title>Genomes of trombidid mites reveal novel predicted allergens and laterally-transferred genes associated with secondary metabolism.</title>
        <authorList>
            <person name="Dong X."/>
            <person name="Chaisiri K."/>
            <person name="Xia D."/>
            <person name="Armstrong S.D."/>
            <person name="Fang Y."/>
            <person name="Donnelly M.J."/>
            <person name="Kadowaki T."/>
            <person name="McGarry J.W."/>
            <person name="Darby A.C."/>
            <person name="Makepeace B.L."/>
        </authorList>
    </citation>
    <scope>NUCLEOTIDE SEQUENCE [LARGE SCALE GENOMIC DNA]</scope>
    <source>
        <strain evidence="8">UoL-UT</strain>
    </source>
</reference>
<keyword evidence="5" id="KW-0663">Pyridoxal phosphate</keyword>
<proteinExistence type="predicted"/>
<keyword evidence="9" id="KW-1185">Reference proteome</keyword>
<dbReference type="Proteomes" id="UP000288716">
    <property type="component" value="Unassembled WGS sequence"/>
</dbReference>
<comment type="cofactor">
    <cofactor evidence="1">
        <name>pyridoxal 5'-phosphate</name>
        <dbReference type="ChEBI" id="CHEBI:597326"/>
    </cofactor>
</comment>
<dbReference type="Pfam" id="PF00155">
    <property type="entry name" value="Aminotran_1_2"/>
    <property type="match status" value="1"/>
</dbReference>
<dbReference type="VEuPathDB" id="VectorBase:LDEU012910"/>
<dbReference type="GO" id="GO:0097053">
    <property type="term" value="P:L-kynurenine catabolic process"/>
    <property type="evidence" value="ECO:0007669"/>
    <property type="project" value="UniProtKB-UniPathway"/>
</dbReference>
<comment type="pathway">
    <text evidence="6">Amino-acid degradation; L-kynurenine degradation; kynurenate from L-kynurenine: step 1/2.</text>
</comment>
<evidence type="ECO:0000256" key="6">
    <source>
        <dbReference type="ARBA" id="ARBA00024016"/>
    </source>
</evidence>
<name>A0A443RV61_9ACAR</name>
<sequence length="186" mass="21018">MTGKEQQAKKWGAKRIDALQLKQNIWFEFAEIEDNYSTINLGQGHVDFLAPKFVTRELSKAALSSDPMLNQYNIRRSGHPRLINILSRLYSNITQHNVDGDNEILITVGASEALQCAILGHVDPGDEVIIIEPFYDFYPSMLSLANGIPVYVPLRLKSGSRSSRNFMLDENELESKFSSKTKMIIL</sequence>
<evidence type="ECO:0000256" key="3">
    <source>
        <dbReference type="ARBA" id="ARBA00022576"/>
    </source>
</evidence>
<dbReference type="UniPathway" id="UPA00334">
    <property type="reaction ID" value="UER00726"/>
</dbReference>
<evidence type="ECO:0000256" key="5">
    <source>
        <dbReference type="ARBA" id="ARBA00022898"/>
    </source>
</evidence>
<evidence type="ECO:0000256" key="4">
    <source>
        <dbReference type="ARBA" id="ARBA00022679"/>
    </source>
</evidence>
<dbReference type="STRING" id="299467.A0A443RV61"/>